<evidence type="ECO:0000256" key="1">
    <source>
        <dbReference type="ARBA" id="ARBA00023125"/>
    </source>
</evidence>
<keyword evidence="1 2" id="KW-0238">DNA-binding</keyword>
<sequence length="185" mass="21925">MEKITKDKIINIVQKLIIQNDKTDITLNEIANELHITHAALYKYFKNKQELWEAVNAKWLEENVLLKINVDMSRTDRLELLHDWLKQFMDAKRAIYFENPKMFELSNMYIEHNPLALHNVLTLSYPSINEILGLDDPDFIQAENIMSAFAIFGLPDFACVWDEDFYDQRFENMWNLIKNGIQVNK</sequence>
<organism evidence="4 5">
    <name type="scientific">Apilactobacillus apinorum</name>
    <dbReference type="NCBI Taxonomy" id="1218495"/>
    <lineage>
        <taxon>Bacteria</taxon>
        <taxon>Bacillati</taxon>
        <taxon>Bacillota</taxon>
        <taxon>Bacilli</taxon>
        <taxon>Lactobacillales</taxon>
        <taxon>Lactobacillaceae</taxon>
        <taxon>Apilactobacillus</taxon>
    </lineage>
</organism>
<evidence type="ECO:0000259" key="3">
    <source>
        <dbReference type="PROSITE" id="PS50977"/>
    </source>
</evidence>
<name>A0ABP9ZHL0_9LACO</name>
<dbReference type="Gene3D" id="1.10.357.10">
    <property type="entry name" value="Tetracycline Repressor, domain 2"/>
    <property type="match status" value="1"/>
</dbReference>
<dbReference type="Pfam" id="PF00440">
    <property type="entry name" value="TetR_N"/>
    <property type="match status" value="1"/>
</dbReference>
<dbReference type="RefSeq" id="WP_053949478.1">
    <property type="nucleotide sequence ID" value="NZ_BAABVV010000033.1"/>
</dbReference>
<dbReference type="InterPro" id="IPR009057">
    <property type="entry name" value="Homeodomain-like_sf"/>
</dbReference>
<feature type="domain" description="HTH tetR-type" evidence="3">
    <location>
        <begin position="3"/>
        <end position="63"/>
    </location>
</feature>
<feature type="DNA-binding region" description="H-T-H motif" evidence="2">
    <location>
        <begin position="26"/>
        <end position="45"/>
    </location>
</feature>
<proteinExistence type="predicted"/>
<evidence type="ECO:0000313" key="5">
    <source>
        <dbReference type="Proteomes" id="UP001438112"/>
    </source>
</evidence>
<evidence type="ECO:0000313" key="4">
    <source>
        <dbReference type="EMBL" id="GAA6114291.1"/>
    </source>
</evidence>
<keyword evidence="5" id="KW-1185">Reference proteome</keyword>
<dbReference type="SUPFAM" id="SSF46689">
    <property type="entry name" value="Homeodomain-like"/>
    <property type="match status" value="1"/>
</dbReference>
<reference evidence="4 5" key="1">
    <citation type="submission" date="2024-03" db="EMBL/GenBank/DDBJ databases">
        <title>Inconsistent identification of Apilactobacillus kunkeei-related strains obtained by well-developed overall genome related indices.</title>
        <authorList>
            <person name="Maeno S."/>
            <person name="Endo A."/>
        </authorList>
    </citation>
    <scope>NUCLEOTIDE SEQUENCE [LARGE SCALE GENOMIC DNA]</scope>
    <source>
        <strain evidence="4 5">20H-10</strain>
    </source>
</reference>
<evidence type="ECO:0000256" key="2">
    <source>
        <dbReference type="PROSITE-ProRule" id="PRU00335"/>
    </source>
</evidence>
<dbReference type="EMBL" id="BAABVV010000033">
    <property type="protein sequence ID" value="GAA6114291.1"/>
    <property type="molecule type" value="Genomic_DNA"/>
</dbReference>
<comment type="caution">
    <text evidence="4">The sequence shown here is derived from an EMBL/GenBank/DDBJ whole genome shotgun (WGS) entry which is preliminary data.</text>
</comment>
<protein>
    <submittedName>
        <fullName evidence="4">TetR family transcriptional regulator</fullName>
    </submittedName>
</protein>
<accession>A0ABP9ZHL0</accession>
<dbReference type="InterPro" id="IPR001647">
    <property type="entry name" value="HTH_TetR"/>
</dbReference>
<dbReference type="Proteomes" id="UP001438112">
    <property type="component" value="Unassembled WGS sequence"/>
</dbReference>
<dbReference type="PROSITE" id="PS50977">
    <property type="entry name" value="HTH_TETR_2"/>
    <property type="match status" value="1"/>
</dbReference>
<gene>
    <name evidence="4" type="ORF">AP20H10_06540</name>
</gene>